<dbReference type="NCBIfam" id="TIGR00239">
    <property type="entry name" value="2oxo_dh_E1"/>
    <property type="match status" value="1"/>
</dbReference>
<dbReference type="PANTHER" id="PTHR23152">
    <property type="entry name" value="2-OXOGLUTARATE DEHYDROGENASE"/>
    <property type="match status" value="1"/>
</dbReference>
<name>A0A137P3R7_CONC2</name>
<dbReference type="GO" id="GO:0045252">
    <property type="term" value="C:oxoglutarate dehydrogenase complex"/>
    <property type="evidence" value="ECO:0007669"/>
    <property type="project" value="TreeGrafter"/>
</dbReference>
<evidence type="ECO:0000256" key="5">
    <source>
        <dbReference type="ARBA" id="ARBA00023052"/>
    </source>
</evidence>
<dbReference type="InterPro" id="IPR029061">
    <property type="entry name" value="THDP-binding"/>
</dbReference>
<evidence type="ECO:0000313" key="11">
    <source>
        <dbReference type="Proteomes" id="UP000070444"/>
    </source>
</evidence>
<proteinExistence type="inferred from homology"/>
<dbReference type="GO" id="GO:0005739">
    <property type="term" value="C:mitochondrion"/>
    <property type="evidence" value="ECO:0007669"/>
    <property type="project" value="TreeGrafter"/>
</dbReference>
<dbReference type="GO" id="GO:0030976">
    <property type="term" value="F:thiamine pyrophosphate binding"/>
    <property type="evidence" value="ECO:0007669"/>
    <property type="project" value="InterPro"/>
</dbReference>
<dbReference type="Pfam" id="PF00676">
    <property type="entry name" value="E1_dh"/>
    <property type="match status" value="1"/>
</dbReference>
<accession>A0A137P3R7</accession>
<dbReference type="Pfam" id="PF02779">
    <property type="entry name" value="Transket_pyr"/>
    <property type="match status" value="1"/>
</dbReference>
<sequence>MLLTYRSLSKAISNSALRNTSRLATSHFRLKHASAVGNPIPHGDANFSYPQESFLSQASYVEQMFESWKEDPNSVHLSWRIYFQNMNEGTFPAVQFPPTLVHNSASLPVSLGSKTQNSKSLEWNPLYLKGIQVQQAFMAHGHRIAQVDPLKLRAQDMPQELSLSSFDITESDLNTKIPLGPQLFPHLFHSGIKELSLGDFIERLKHVYCGNVGYEFSEVLDPNARAWLQSKIETFIDSPLTKEESTKVLKQLIEADQFEATFAEKFKTVKRYGLEGAESMIPALHAIIDSSRQSGVKDVVIGMPHRGRLNTLVNIFQYPARDILTEFSYKAQPFHPLSGDNAYHLSRKTQLDDQLAVHLMANPSHLEAVHPIALGQVRALQAQDKDKSLNSAVGIIIHGDAAVSGQGVVYEAMNLHKLRAYGTGGSVHMVVNNQIGFTTYPTNSRSTPYCTDLFKMLNIPIFHVNGDDAEAVVKVSKLATEYRNTFHTDVMIDLWCYRKNGHNEVDQPRFTQPNMYKKVDTNKPVLSQYIDKLTSEGTLSKEEIGNMKQAELNRMEEAYQKSQGYQPKAVRWEESEYPGFPSIKEVFTTPIKSEPTGASLDKLRLAGKALTDLPSDFKLHSNLAKVIKARENMITSESNIDWATAEGLAYGTLLLDNVSVRISGQDVERGTFSQRHAAVYDQVSERRHIPLEMLKQHTESKFEPCSSHLSEFGTMGFELGYSLPYANQLTLWEAQFGDFANNAQCILDQFLVSGEQKWLQTTNLSILLPHGFDGNGPEHSSARIERYLQLSDDNPNVFPEDHTLYKNQINWRVTSCSTAANFFHSLRRQGLSKIRKPLISFNGKSILRHPLAKCSLSDLADGTEFMPVIPDVETQGVQSDIHKHIICTGGVYYQLLKTKQINNLSGIAITRLEELCPFPYQELEREISRYPNAQLTWVQEEPMNMGAWDYVGARVNTTLKHMKENGNGDVVQNINVISRDTSGAVATGFKKRHQREFYGLLSRALIDKAVETPSEIVEGLPVF</sequence>
<dbReference type="NCBIfam" id="NF006914">
    <property type="entry name" value="PRK09404.1"/>
    <property type="match status" value="1"/>
</dbReference>
<dbReference type="EC" id="1.2.4.2" evidence="3"/>
<dbReference type="InterPro" id="IPR011603">
    <property type="entry name" value="2oxoglutarate_DH_E1"/>
</dbReference>
<dbReference type="InterPro" id="IPR005475">
    <property type="entry name" value="Transketolase-like_Pyr-bd"/>
</dbReference>
<protein>
    <recommendedName>
        <fullName evidence="7">2-oxoglutarate dehydrogenase, mitochondrial</fullName>
        <ecNumber evidence="3">1.2.4.2</ecNumber>
    </recommendedName>
    <alternativeName>
        <fullName evidence="8">2-oxoglutarate dehydrogenase complex component E1</fullName>
    </alternativeName>
</protein>
<feature type="domain" description="Transketolase-like pyrimidine-binding" evidence="9">
    <location>
        <begin position="640"/>
        <end position="849"/>
    </location>
</feature>
<dbReference type="SMART" id="SM00861">
    <property type="entry name" value="Transket_pyr"/>
    <property type="match status" value="1"/>
</dbReference>
<evidence type="ECO:0000256" key="8">
    <source>
        <dbReference type="ARBA" id="ARBA00042984"/>
    </source>
</evidence>
<comment type="cofactor">
    <cofactor evidence="1">
        <name>thiamine diphosphate</name>
        <dbReference type="ChEBI" id="CHEBI:58937"/>
    </cofactor>
</comment>
<evidence type="ECO:0000256" key="3">
    <source>
        <dbReference type="ARBA" id="ARBA00012280"/>
    </source>
</evidence>
<dbReference type="OrthoDB" id="413077at2759"/>
<evidence type="ECO:0000256" key="4">
    <source>
        <dbReference type="ARBA" id="ARBA00023002"/>
    </source>
</evidence>
<dbReference type="InterPro" id="IPR032106">
    <property type="entry name" value="2-oxogl_dehyd_N"/>
</dbReference>
<dbReference type="PANTHER" id="PTHR23152:SF4">
    <property type="entry name" value="2-OXOADIPATE DEHYDROGENASE COMPLEX COMPONENT E1"/>
    <property type="match status" value="1"/>
</dbReference>
<dbReference type="NCBIfam" id="NF008907">
    <property type="entry name" value="PRK12270.1"/>
    <property type="match status" value="1"/>
</dbReference>
<dbReference type="EMBL" id="KQ964527">
    <property type="protein sequence ID" value="KXN69658.1"/>
    <property type="molecule type" value="Genomic_DNA"/>
</dbReference>
<dbReference type="GO" id="GO:0006099">
    <property type="term" value="P:tricarboxylic acid cycle"/>
    <property type="evidence" value="ECO:0007669"/>
    <property type="project" value="TreeGrafter"/>
</dbReference>
<keyword evidence="5" id="KW-0786">Thiamine pyrophosphate</keyword>
<evidence type="ECO:0000259" key="9">
    <source>
        <dbReference type="SMART" id="SM00861"/>
    </source>
</evidence>
<comment type="similarity">
    <text evidence="2">Belongs to the alpha-ketoglutarate dehydrogenase family.</text>
</comment>
<evidence type="ECO:0000256" key="2">
    <source>
        <dbReference type="ARBA" id="ARBA00006936"/>
    </source>
</evidence>
<evidence type="ECO:0000256" key="6">
    <source>
        <dbReference type="ARBA" id="ARBA00037426"/>
    </source>
</evidence>
<dbReference type="Gene3D" id="3.40.50.12470">
    <property type="match status" value="1"/>
</dbReference>
<dbReference type="CDD" id="cd02016">
    <property type="entry name" value="TPP_E1_OGDC_like"/>
    <property type="match status" value="1"/>
</dbReference>
<evidence type="ECO:0000313" key="10">
    <source>
        <dbReference type="EMBL" id="KXN69658.1"/>
    </source>
</evidence>
<keyword evidence="4" id="KW-0560">Oxidoreductase</keyword>
<dbReference type="InterPro" id="IPR031717">
    <property type="entry name" value="ODO-1/KGD_C"/>
</dbReference>
<reference evidence="10 11" key="1">
    <citation type="journal article" date="2015" name="Genome Biol. Evol.">
        <title>Phylogenomic analyses indicate that early fungi evolved digesting cell walls of algal ancestors of land plants.</title>
        <authorList>
            <person name="Chang Y."/>
            <person name="Wang S."/>
            <person name="Sekimoto S."/>
            <person name="Aerts A.L."/>
            <person name="Choi C."/>
            <person name="Clum A."/>
            <person name="LaButti K.M."/>
            <person name="Lindquist E.A."/>
            <person name="Yee Ngan C."/>
            <person name="Ohm R.A."/>
            <person name="Salamov A.A."/>
            <person name="Grigoriev I.V."/>
            <person name="Spatafora J.W."/>
            <person name="Berbee M.L."/>
        </authorList>
    </citation>
    <scope>NUCLEOTIDE SEQUENCE [LARGE SCALE GENOMIC DNA]</scope>
    <source>
        <strain evidence="10 11">NRRL 28638</strain>
    </source>
</reference>
<dbReference type="Proteomes" id="UP000070444">
    <property type="component" value="Unassembled WGS sequence"/>
</dbReference>
<dbReference type="InterPro" id="IPR042179">
    <property type="entry name" value="KGD_C_sf"/>
</dbReference>
<keyword evidence="11" id="KW-1185">Reference proteome</keyword>
<dbReference type="GO" id="GO:0004591">
    <property type="term" value="F:oxoglutarate dehydrogenase (succinyl-transferring) activity"/>
    <property type="evidence" value="ECO:0007669"/>
    <property type="project" value="UniProtKB-EC"/>
</dbReference>
<dbReference type="Gene3D" id="3.40.50.970">
    <property type="match status" value="1"/>
</dbReference>
<dbReference type="Gene3D" id="1.10.287.1150">
    <property type="entry name" value="TPP helical domain"/>
    <property type="match status" value="1"/>
</dbReference>
<dbReference type="InterPro" id="IPR001017">
    <property type="entry name" value="DH_E1"/>
</dbReference>
<evidence type="ECO:0000256" key="1">
    <source>
        <dbReference type="ARBA" id="ARBA00001964"/>
    </source>
</evidence>
<dbReference type="Gene3D" id="3.40.50.11610">
    <property type="entry name" value="Multifunctional 2-oxoglutarate metabolism enzyme, C-terminal domain"/>
    <property type="match status" value="1"/>
</dbReference>
<gene>
    <name evidence="10" type="ORF">CONCODRAFT_40355</name>
</gene>
<dbReference type="Pfam" id="PF16078">
    <property type="entry name" value="2-oxogl_dehyd_N"/>
    <property type="match status" value="1"/>
</dbReference>
<evidence type="ECO:0000256" key="7">
    <source>
        <dbReference type="ARBA" id="ARBA00040267"/>
    </source>
</evidence>
<dbReference type="SUPFAM" id="SSF52518">
    <property type="entry name" value="Thiamin diphosphate-binding fold (THDP-binding)"/>
    <property type="match status" value="2"/>
</dbReference>
<organism evidence="10 11">
    <name type="scientific">Conidiobolus coronatus (strain ATCC 28846 / CBS 209.66 / NRRL 28638)</name>
    <name type="common">Delacroixia coronata</name>
    <dbReference type="NCBI Taxonomy" id="796925"/>
    <lineage>
        <taxon>Eukaryota</taxon>
        <taxon>Fungi</taxon>
        <taxon>Fungi incertae sedis</taxon>
        <taxon>Zoopagomycota</taxon>
        <taxon>Entomophthoromycotina</taxon>
        <taxon>Entomophthoromycetes</taxon>
        <taxon>Entomophthorales</taxon>
        <taxon>Ancylistaceae</taxon>
        <taxon>Conidiobolus</taxon>
    </lineage>
</organism>
<dbReference type="PIRSF" id="PIRSF000157">
    <property type="entry name" value="Oxoglu_dh_E1"/>
    <property type="match status" value="1"/>
</dbReference>
<dbReference type="Pfam" id="PF16870">
    <property type="entry name" value="OxoGdeHyase_C"/>
    <property type="match status" value="1"/>
</dbReference>
<dbReference type="STRING" id="796925.A0A137P3R7"/>
<comment type="function">
    <text evidence="6">The 2-oxoglutarate dehydrogenase complex catalyzes the overall conversion of 2-oxoglutarate to succinyl-CoA and CO(2). It contains multiple copies of three enzymatic components: 2-oxoglutarate dehydrogenase (E1), dihydrolipoamide succinyltransferase (E2) and lipoamide dehydrogenase (E3).</text>
</comment>
<dbReference type="AlphaFoldDB" id="A0A137P3R7"/>